<dbReference type="EMBL" id="JARBJD010000040">
    <property type="protein sequence ID" value="KAK2958202.1"/>
    <property type="molecule type" value="Genomic_DNA"/>
</dbReference>
<dbReference type="Proteomes" id="UP001281761">
    <property type="component" value="Unassembled WGS sequence"/>
</dbReference>
<comment type="caution">
    <text evidence="1">The sequence shown here is derived from an EMBL/GenBank/DDBJ whole genome shotgun (WGS) entry which is preliminary data.</text>
</comment>
<name>A0ABQ9Y381_9EUKA</name>
<organism evidence="1 2">
    <name type="scientific">Blattamonas nauphoetae</name>
    <dbReference type="NCBI Taxonomy" id="2049346"/>
    <lineage>
        <taxon>Eukaryota</taxon>
        <taxon>Metamonada</taxon>
        <taxon>Preaxostyla</taxon>
        <taxon>Oxymonadida</taxon>
        <taxon>Blattamonas</taxon>
    </lineage>
</organism>
<protein>
    <submittedName>
        <fullName evidence="1">Uncharacterized protein</fullName>
    </submittedName>
</protein>
<gene>
    <name evidence="1" type="ORF">BLNAU_6906</name>
</gene>
<evidence type="ECO:0000313" key="1">
    <source>
        <dbReference type="EMBL" id="KAK2958202.1"/>
    </source>
</evidence>
<proteinExistence type="predicted"/>
<sequence length="308" mass="35084">MIQSTNTAPPFPVDEQSVNTAEMSNISSLLRSLKRDDESIVVDTLQELQKVASQIVDSLFLQSKDLIVSTFNKIGIAFNAVDALFNIIKRDPPALTLLPSPIFSSSSPYQQYSDFSFLDAMTKKLRTVFAEFQTNLPTDPSRLQKYAKLTKNDRFIITRSLDFCSHSFNIPTLLLAATPPIEVDSEIIRELFLFVKEGLTTILTNISTIDNLIYPLIRVSVFEPAKPFIIFIFTNSNKLILSEIGQSLHNRYLNRLYYHTKEMEIRSDEHDVAIVSALVKWETRTMVEMESEERCSSFFAAMLNRTTE</sequence>
<accession>A0ABQ9Y381</accession>
<reference evidence="1 2" key="1">
    <citation type="journal article" date="2022" name="bioRxiv">
        <title>Genomics of Preaxostyla Flagellates Illuminates Evolutionary Transitions and the Path Towards Mitochondrial Loss.</title>
        <authorList>
            <person name="Novak L.V.F."/>
            <person name="Treitli S.C."/>
            <person name="Pyrih J."/>
            <person name="Halakuc P."/>
            <person name="Pipaliya S.V."/>
            <person name="Vacek V."/>
            <person name="Brzon O."/>
            <person name="Soukal P."/>
            <person name="Eme L."/>
            <person name="Dacks J.B."/>
            <person name="Karnkowska A."/>
            <person name="Elias M."/>
            <person name="Hampl V."/>
        </authorList>
    </citation>
    <scope>NUCLEOTIDE SEQUENCE [LARGE SCALE GENOMIC DNA]</scope>
    <source>
        <strain evidence="1">NAU3</strain>
        <tissue evidence="1">Gut</tissue>
    </source>
</reference>
<evidence type="ECO:0000313" key="2">
    <source>
        <dbReference type="Proteomes" id="UP001281761"/>
    </source>
</evidence>
<keyword evidence="2" id="KW-1185">Reference proteome</keyword>